<reference evidence="1" key="1">
    <citation type="submission" date="2022-09" db="EMBL/GenBank/DDBJ databases">
        <title>Aureispira anguillicida sp. nov., isolated from Leptocephalus of Japanese eel Anguilla japonica.</title>
        <authorList>
            <person name="Yuasa K."/>
            <person name="Mekata T."/>
            <person name="Ikunari K."/>
        </authorList>
    </citation>
    <scope>NUCLEOTIDE SEQUENCE</scope>
    <source>
        <strain evidence="1">EL160426</strain>
    </source>
</reference>
<keyword evidence="2" id="KW-1185">Reference proteome</keyword>
<accession>A0A915YFM3</accession>
<evidence type="ECO:0000313" key="1">
    <source>
        <dbReference type="EMBL" id="BDS12139.1"/>
    </source>
</evidence>
<dbReference type="Proteomes" id="UP001060919">
    <property type="component" value="Chromosome"/>
</dbReference>
<proteinExistence type="predicted"/>
<dbReference type="PANTHER" id="PTHR38567">
    <property type="entry name" value="DUF4291 DOMAIN-CONTAINING PROTEIN"/>
    <property type="match status" value="1"/>
</dbReference>
<dbReference type="Pfam" id="PF14124">
    <property type="entry name" value="DUF4291"/>
    <property type="match status" value="1"/>
</dbReference>
<dbReference type="RefSeq" id="WP_264793249.1">
    <property type="nucleotide sequence ID" value="NZ_AP026867.1"/>
</dbReference>
<dbReference type="PANTHER" id="PTHR38567:SF1">
    <property type="entry name" value="DUF4291 DOMAIN-CONTAINING PROTEIN"/>
    <property type="match status" value="1"/>
</dbReference>
<dbReference type="EMBL" id="AP026867">
    <property type="protein sequence ID" value="BDS12139.1"/>
    <property type="molecule type" value="Genomic_DNA"/>
</dbReference>
<sequence>MMKLKTILYPHYENKLPQKGYHILAQTTADTIIVYQAFNPKIAAYAVEHQRFGGAHYRFTRMSWIKPNFLWMMYRCGWATKEAQKRVLAIEITKVNFEKILEAAVWSSYNAPLYQTKENWKTALATSSVRLQWDPDHNPYGDKLDRRAIQLGLRGAVLQEFATNWILSIQDITPFVLEQGKRVKAKQLDELLVLDEMVYQVESQLARKTIGLSIY</sequence>
<dbReference type="InterPro" id="IPR025633">
    <property type="entry name" value="DUF4291"/>
</dbReference>
<dbReference type="AlphaFoldDB" id="A0A915YFM3"/>
<name>A0A915YFM3_9BACT</name>
<dbReference type="KEGG" id="aup:AsAng_0028540"/>
<evidence type="ECO:0000313" key="2">
    <source>
        <dbReference type="Proteomes" id="UP001060919"/>
    </source>
</evidence>
<organism evidence="1 2">
    <name type="scientific">Aureispira anguillae</name>
    <dbReference type="NCBI Taxonomy" id="2864201"/>
    <lineage>
        <taxon>Bacteria</taxon>
        <taxon>Pseudomonadati</taxon>
        <taxon>Bacteroidota</taxon>
        <taxon>Saprospiria</taxon>
        <taxon>Saprospirales</taxon>
        <taxon>Saprospiraceae</taxon>
        <taxon>Aureispira</taxon>
    </lineage>
</organism>
<gene>
    <name evidence="1" type="ORF">AsAng_0028540</name>
</gene>
<protein>
    <submittedName>
        <fullName evidence="1">DUF4291 domain-containing protein</fullName>
    </submittedName>
</protein>